<dbReference type="PROSITE" id="PS50928">
    <property type="entry name" value="ABC_TM1"/>
    <property type="match status" value="1"/>
</dbReference>
<dbReference type="InterPro" id="IPR035906">
    <property type="entry name" value="MetI-like_sf"/>
</dbReference>
<dbReference type="PANTHER" id="PTHR43632">
    <property type="entry name" value="PERMEASE COMPONENT OF TUNGSTATE ABC TRANSPORTER"/>
    <property type="match status" value="1"/>
</dbReference>
<feature type="transmembrane region" description="Helical" evidence="5">
    <location>
        <begin position="99"/>
        <end position="118"/>
    </location>
</feature>
<feature type="domain" description="ABC transmembrane type-1" evidence="6">
    <location>
        <begin position="21"/>
        <end position="217"/>
    </location>
</feature>
<dbReference type="InterPro" id="IPR049783">
    <property type="entry name" value="ABC_perm_TupB-like"/>
</dbReference>
<evidence type="ECO:0000256" key="2">
    <source>
        <dbReference type="ARBA" id="ARBA00022692"/>
    </source>
</evidence>
<dbReference type="InterPro" id="IPR000515">
    <property type="entry name" value="MetI-like"/>
</dbReference>
<accession>A0ABT1Y000</accession>
<evidence type="ECO:0000259" key="6">
    <source>
        <dbReference type="PROSITE" id="PS50928"/>
    </source>
</evidence>
<sequence length="225" mass="24472">MGLKGALTLLTSLNREVYDIILLSLYVSLTSTLIAALGAIPSGIWLGLKDFPGKKIIIRILYTFMSLPPVVVGLVVFLFISRKGPLGFLEINFTPTAMILAQICILFPIITGIVFNGTKERGEQVKLLGKTLGANRWQVLILLIHELRVNIFTAIITGYGRAVSEVGAVMIVGGNIKGHTRVMTTTIAMLQSMGQYDLAIAIGIVLLLLAFIINSILYHFQQGDS</sequence>
<reference evidence="7 8" key="1">
    <citation type="submission" date="2022-08" db="EMBL/GenBank/DDBJ databases">
        <title>Proteogenomics of the novel Dehalobacterium formicoaceticum strain EZ94 highlights a key role of methyltransferases during anaerobic dichloromethane degradation.</title>
        <authorList>
            <person name="Wasmund K."/>
        </authorList>
    </citation>
    <scope>NUCLEOTIDE SEQUENCE [LARGE SCALE GENOMIC DNA]</scope>
    <source>
        <strain evidence="7 8">EZ94</strain>
    </source>
</reference>
<evidence type="ECO:0000256" key="4">
    <source>
        <dbReference type="ARBA" id="ARBA00023136"/>
    </source>
</evidence>
<keyword evidence="4 5" id="KW-0472">Membrane</keyword>
<dbReference type="NCBIfam" id="NF038017">
    <property type="entry name" value="ABC_perm1"/>
    <property type="match status" value="1"/>
</dbReference>
<keyword evidence="3 5" id="KW-1133">Transmembrane helix</keyword>
<dbReference type="SUPFAM" id="SSF161098">
    <property type="entry name" value="MetI-like"/>
    <property type="match status" value="1"/>
</dbReference>
<dbReference type="CDD" id="cd06261">
    <property type="entry name" value="TM_PBP2"/>
    <property type="match status" value="1"/>
</dbReference>
<evidence type="ECO:0000313" key="8">
    <source>
        <dbReference type="Proteomes" id="UP001524944"/>
    </source>
</evidence>
<evidence type="ECO:0000256" key="3">
    <source>
        <dbReference type="ARBA" id="ARBA00022989"/>
    </source>
</evidence>
<dbReference type="Proteomes" id="UP001524944">
    <property type="component" value="Unassembled WGS sequence"/>
</dbReference>
<feature type="transmembrane region" description="Helical" evidence="5">
    <location>
        <begin position="198"/>
        <end position="220"/>
    </location>
</feature>
<feature type="transmembrane region" description="Helical" evidence="5">
    <location>
        <begin position="60"/>
        <end position="79"/>
    </location>
</feature>
<protein>
    <submittedName>
        <fullName evidence="7">ABC transporter permease</fullName>
    </submittedName>
</protein>
<name>A0ABT1Y000_9FIRM</name>
<dbReference type="PANTHER" id="PTHR43632:SF1">
    <property type="entry name" value="PERMEASE COMPONENT OF TUNGSTATE ABC TRANSPORTER"/>
    <property type="match status" value="1"/>
</dbReference>
<keyword evidence="5" id="KW-0813">Transport</keyword>
<feature type="transmembrane region" description="Helical" evidence="5">
    <location>
        <begin position="20"/>
        <end position="48"/>
    </location>
</feature>
<evidence type="ECO:0000313" key="7">
    <source>
        <dbReference type="EMBL" id="MCR6544189.1"/>
    </source>
</evidence>
<comment type="subcellular location">
    <subcellularLocation>
        <location evidence="5">Cell membrane</location>
        <topology evidence="5">Multi-pass membrane protein</topology>
    </subcellularLocation>
    <subcellularLocation>
        <location evidence="1">Membrane</location>
        <topology evidence="1">Multi-pass membrane protein</topology>
    </subcellularLocation>
</comment>
<dbReference type="Gene3D" id="1.10.3720.10">
    <property type="entry name" value="MetI-like"/>
    <property type="match status" value="1"/>
</dbReference>
<comment type="caution">
    <text evidence="7">The sequence shown here is derived from an EMBL/GenBank/DDBJ whole genome shotgun (WGS) entry which is preliminary data.</text>
</comment>
<dbReference type="EMBL" id="JANPWE010000001">
    <property type="protein sequence ID" value="MCR6544189.1"/>
    <property type="molecule type" value="Genomic_DNA"/>
</dbReference>
<gene>
    <name evidence="7" type="ORF">NVS47_01450</name>
</gene>
<organism evidence="7 8">
    <name type="scientific">Dehalobacterium formicoaceticum</name>
    <dbReference type="NCBI Taxonomy" id="51515"/>
    <lineage>
        <taxon>Bacteria</taxon>
        <taxon>Bacillati</taxon>
        <taxon>Bacillota</taxon>
        <taxon>Clostridia</taxon>
        <taxon>Eubacteriales</taxon>
        <taxon>Peptococcaceae</taxon>
        <taxon>Dehalobacterium</taxon>
    </lineage>
</organism>
<keyword evidence="2 5" id="KW-0812">Transmembrane</keyword>
<keyword evidence="8" id="KW-1185">Reference proteome</keyword>
<evidence type="ECO:0000256" key="1">
    <source>
        <dbReference type="ARBA" id="ARBA00004141"/>
    </source>
</evidence>
<proteinExistence type="inferred from homology"/>
<evidence type="ECO:0000256" key="5">
    <source>
        <dbReference type="RuleBase" id="RU363032"/>
    </source>
</evidence>
<comment type="similarity">
    <text evidence="5">Belongs to the binding-protein-dependent transport system permease family.</text>
</comment>
<dbReference type="Pfam" id="PF00528">
    <property type="entry name" value="BPD_transp_1"/>
    <property type="match status" value="1"/>
</dbReference>